<dbReference type="PANTHER" id="PTHR14119">
    <property type="entry name" value="HYDROLASE"/>
    <property type="match status" value="1"/>
</dbReference>
<dbReference type="SUPFAM" id="SSF52499">
    <property type="entry name" value="Isochorismatase-like hydrolases"/>
    <property type="match status" value="1"/>
</dbReference>
<organism evidence="4 5">
    <name type="scientific">Chironomus riparius</name>
    <dbReference type="NCBI Taxonomy" id="315576"/>
    <lineage>
        <taxon>Eukaryota</taxon>
        <taxon>Metazoa</taxon>
        <taxon>Ecdysozoa</taxon>
        <taxon>Arthropoda</taxon>
        <taxon>Hexapoda</taxon>
        <taxon>Insecta</taxon>
        <taxon>Pterygota</taxon>
        <taxon>Neoptera</taxon>
        <taxon>Endopterygota</taxon>
        <taxon>Diptera</taxon>
        <taxon>Nematocera</taxon>
        <taxon>Chironomoidea</taxon>
        <taxon>Chironomidae</taxon>
        <taxon>Chironominae</taxon>
        <taxon>Chironomus</taxon>
    </lineage>
</organism>
<reference evidence="4" key="2">
    <citation type="submission" date="2022-10" db="EMBL/GenBank/DDBJ databases">
        <authorList>
            <consortium name="ENA_rothamsted_submissions"/>
            <consortium name="culmorum"/>
            <person name="King R."/>
        </authorList>
    </citation>
    <scope>NUCLEOTIDE SEQUENCE</scope>
</reference>
<feature type="domain" description="Isochorismatase-like" evidence="3">
    <location>
        <begin position="14"/>
        <end position="161"/>
    </location>
</feature>
<comment type="similarity">
    <text evidence="1">Belongs to the isochorismatase family.</text>
</comment>
<keyword evidence="5" id="KW-1185">Reference proteome</keyword>
<dbReference type="InterPro" id="IPR000868">
    <property type="entry name" value="Isochorismatase-like_dom"/>
</dbReference>
<dbReference type="FunFam" id="3.40.50.850:FF:000001">
    <property type="entry name" value="Isochorismatase domain-containing protein 1"/>
    <property type="match status" value="1"/>
</dbReference>
<gene>
    <name evidence="4" type="ORF">CHIRRI_LOCUS11894</name>
</gene>
<dbReference type="Proteomes" id="UP001153620">
    <property type="component" value="Chromosome 3"/>
</dbReference>
<proteinExistence type="inferred from homology"/>
<dbReference type="PANTHER" id="PTHR14119:SF17">
    <property type="entry name" value="ISOCHORISMATASE DOMAIN-CONTAINING PROTEIN 1"/>
    <property type="match status" value="1"/>
</dbReference>
<evidence type="ECO:0000259" key="3">
    <source>
        <dbReference type="Pfam" id="PF00857"/>
    </source>
</evidence>
<protein>
    <recommendedName>
        <fullName evidence="2">Isochorismatase domain-containing protein 1</fullName>
    </recommendedName>
</protein>
<dbReference type="EMBL" id="OU895879">
    <property type="protein sequence ID" value="CAG9809062.1"/>
    <property type="molecule type" value="Genomic_DNA"/>
</dbReference>
<reference evidence="4" key="1">
    <citation type="submission" date="2022-01" db="EMBL/GenBank/DDBJ databases">
        <authorList>
            <person name="King R."/>
        </authorList>
    </citation>
    <scope>NUCLEOTIDE SEQUENCE</scope>
</reference>
<evidence type="ECO:0000256" key="1">
    <source>
        <dbReference type="ARBA" id="ARBA00006336"/>
    </source>
</evidence>
<dbReference type="InterPro" id="IPR050993">
    <property type="entry name" value="Isochorismatase_domain"/>
</dbReference>
<evidence type="ECO:0000313" key="5">
    <source>
        <dbReference type="Proteomes" id="UP001153620"/>
    </source>
</evidence>
<dbReference type="OrthoDB" id="269496at2759"/>
<dbReference type="InterPro" id="IPR036380">
    <property type="entry name" value="Isochorismatase-like_sf"/>
</dbReference>
<evidence type="ECO:0000256" key="2">
    <source>
        <dbReference type="ARBA" id="ARBA00040688"/>
    </source>
</evidence>
<name>A0A9N9S4C2_9DIPT</name>
<evidence type="ECO:0000313" key="4">
    <source>
        <dbReference type="EMBL" id="CAG9809062.1"/>
    </source>
</evidence>
<dbReference type="Pfam" id="PF00857">
    <property type="entry name" value="Isochorismatase"/>
    <property type="match status" value="1"/>
</dbReference>
<sequence length="197" mass="22541">MAMRRLGMLNPSKTLFLLCDVQEKFRFMNQFADFAKNVNKLVSFSKIFEIPLIVTEQNSAKLGKTISDLDIEHAKGVFDKTKFSMCIPEVHQLLGDHQYIESIVLFGIESHICVEHTALDLLATDKYSVHIVADCVLSRTLTDRMMALDRMRSLGCFITTYENVIFKLMKDKNHPKFNDVRKLVTETSSDTGLFPKL</sequence>
<dbReference type="AlphaFoldDB" id="A0A9N9S4C2"/>
<accession>A0A9N9S4C2</accession>
<dbReference type="Gene3D" id="3.40.50.850">
    <property type="entry name" value="Isochorismatase-like"/>
    <property type="match status" value="1"/>
</dbReference>